<dbReference type="InterPro" id="IPR013406">
    <property type="entry name" value="CHP02574_addiction_mod"/>
</dbReference>
<sequence>MDMGIKEIEVEIQKLELNERASLAKWIVESLDELTQAEADALWAEEAECRLDELEQGIVVEIPDKEVLLRARAAIS</sequence>
<dbReference type="AlphaFoldDB" id="B4SE51"/>
<protein>
    <recommendedName>
        <fullName evidence="3">Addiction module component, TIGR02574 family</fullName>
    </recommendedName>
</protein>
<evidence type="ECO:0000313" key="1">
    <source>
        <dbReference type="EMBL" id="ACF44470.1"/>
    </source>
</evidence>
<dbReference type="Proteomes" id="UP000002724">
    <property type="component" value="Chromosome"/>
</dbReference>
<dbReference type="STRING" id="324925.Ppha_2275"/>
<gene>
    <name evidence="1" type="ordered locus">Ppha_2275</name>
</gene>
<dbReference type="OrthoDB" id="5472101at2"/>
<evidence type="ECO:0008006" key="3">
    <source>
        <dbReference type="Google" id="ProtNLM"/>
    </source>
</evidence>
<evidence type="ECO:0000313" key="2">
    <source>
        <dbReference type="Proteomes" id="UP000002724"/>
    </source>
</evidence>
<reference evidence="1 2" key="1">
    <citation type="submission" date="2008-06" db="EMBL/GenBank/DDBJ databases">
        <title>Complete sequence of Pelodictyon phaeoclathratiforme BU-1.</title>
        <authorList>
            <consortium name="US DOE Joint Genome Institute"/>
            <person name="Lucas S."/>
            <person name="Copeland A."/>
            <person name="Lapidus A."/>
            <person name="Glavina del Rio T."/>
            <person name="Dalin E."/>
            <person name="Tice H."/>
            <person name="Bruce D."/>
            <person name="Goodwin L."/>
            <person name="Pitluck S."/>
            <person name="Schmutz J."/>
            <person name="Larimer F."/>
            <person name="Land M."/>
            <person name="Hauser L."/>
            <person name="Kyrpides N."/>
            <person name="Mikhailova N."/>
            <person name="Liu Z."/>
            <person name="Li T."/>
            <person name="Zhao F."/>
            <person name="Overmann J."/>
            <person name="Bryant D.A."/>
            <person name="Richardson P."/>
        </authorList>
    </citation>
    <scope>NUCLEOTIDE SEQUENCE [LARGE SCALE GENOMIC DNA]</scope>
    <source>
        <strain evidence="2">DSM 5477 / BU-1</strain>
    </source>
</reference>
<keyword evidence="2" id="KW-1185">Reference proteome</keyword>
<dbReference type="HOGENOM" id="CLU_177580_1_1_10"/>
<accession>B4SE51</accession>
<dbReference type="Pfam" id="PF09720">
    <property type="entry name" value="Unstab_antitox"/>
    <property type="match status" value="1"/>
</dbReference>
<name>B4SE51_PELPB</name>
<dbReference type="EMBL" id="CP001110">
    <property type="protein sequence ID" value="ACF44470.1"/>
    <property type="molecule type" value="Genomic_DNA"/>
</dbReference>
<organism evidence="1 2">
    <name type="scientific">Pelodictyon phaeoclathratiforme (strain DSM 5477 / BU-1)</name>
    <dbReference type="NCBI Taxonomy" id="324925"/>
    <lineage>
        <taxon>Bacteria</taxon>
        <taxon>Pseudomonadati</taxon>
        <taxon>Chlorobiota</taxon>
        <taxon>Chlorobiia</taxon>
        <taxon>Chlorobiales</taxon>
        <taxon>Chlorobiaceae</taxon>
        <taxon>Chlorobium/Pelodictyon group</taxon>
        <taxon>Pelodictyon</taxon>
    </lineage>
</organism>
<dbReference type="KEGG" id="pph:Ppha_2275"/>
<proteinExistence type="predicted"/>